<dbReference type="EMBL" id="JARBHB010000004">
    <property type="protein sequence ID" value="KAJ8885842.1"/>
    <property type="molecule type" value="Genomic_DNA"/>
</dbReference>
<sequence length="390" mass="42575">MYTPTNSVALVKYTGAKPIQEINALIVKEDAANRVRSPAGSLRESCRIMPLVNGFSRGSPIYRAPSFRRCSVLTSNTLIGSQDLTLKSCSNLFTLFTQSAAYIASHIPNTPNDAAALSACLQGRNRAVCDYGTSGSDPVGDLTRSAMVGGEQVNRSATEAHWSGEIWVVLNIEVLRVGEGEIRSVWGRAGMQGRGKREIAEKACRPAASYGTNPTCENPRTNQVRLVDFKKHLWTVNYQQYTVGHQSLPGLSLRREICSRILTCRAWSRGTGRVTGDGLVTSEAGGRSEVPPRGSLTHLRPCEGGRDQASESCVRSGWTEPSGDSHLDPGNWTRGAWSWRQHRSHCGHVEPVIAADNRLRSSSELTTIMRSTITPSRFSARLYDGNRITG</sequence>
<organism evidence="2 3">
    <name type="scientific">Dryococelus australis</name>
    <dbReference type="NCBI Taxonomy" id="614101"/>
    <lineage>
        <taxon>Eukaryota</taxon>
        <taxon>Metazoa</taxon>
        <taxon>Ecdysozoa</taxon>
        <taxon>Arthropoda</taxon>
        <taxon>Hexapoda</taxon>
        <taxon>Insecta</taxon>
        <taxon>Pterygota</taxon>
        <taxon>Neoptera</taxon>
        <taxon>Polyneoptera</taxon>
        <taxon>Phasmatodea</taxon>
        <taxon>Verophasmatodea</taxon>
        <taxon>Anareolatae</taxon>
        <taxon>Phasmatidae</taxon>
        <taxon>Eurycanthinae</taxon>
        <taxon>Dryococelus</taxon>
    </lineage>
</organism>
<evidence type="ECO:0000313" key="3">
    <source>
        <dbReference type="Proteomes" id="UP001159363"/>
    </source>
</evidence>
<feature type="compositionally biased region" description="Basic and acidic residues" evidence="1">
    <location>
        <begin position="300"/>
        <end position="309"/>
    </location>
</feature>
<proteinExistence type="predicted"/>
<dbReference type="Proteomes" id="UP001159363">
    <property type="component" value="Chromosome X"/>
</dbReference>
<evidence type="ECO:0000256" key="1">
    <source>
        <dbReference type="SAM" id="MobiDB-lite"/>
    </source>
</evidence>
<reference evidence="2 3" key="1">
    <citation type="submission" date="2023-02" db="EMBL/GenBank/DDBJ databases">
        <title>LHISI_Scaffold_Assembly.</title>
        <authorList>
            <person name="Stuart O.P."/>
            <person name="Cleave R."/>
            <person name="Magrath M.J.L."/>
            <person name="Mikheyev A.S."/>
        </authorList>
    </citation>
    <scope>NUCLEOTIDE SEQUENCE [LARGE SCALE GENOMIC DNA]</scope>
    <source>
        <strain evidence="2">Daus_M_001</strain>
        <tissue evidence="2">Leg muscle</tissue>
    </source>
</reference>
<feature type="region of interest" description="Disordered" evidence="1">
    <location>
        <begin position="278"/>
        <end position="330"/>
    </location>
</feature>
<evidence type="ECO:0000313" key="2">
    <source>
        <dbReference type="EMBL" id="KAJ8885842.1"/>
    </source>
</evidence>
<gene>
    <name evidence="2" type="ORF">PR048_012048</name>
</gene>
<protein>
    <submittedName>
        <fullName evidence="2">Uncharacterized protein</fullName>
    </submittedName>
</protein>
<name>A0ABQ9HNC4_9NEOP</name>
<accession>A0ABQ9HNC4</accession>
<keyword evidence="3" id="KW-1185">Reference proteome</keyword>
<comment type="caution">
    <text evidence="2">The sequence shown here is derived from an EMBL/GenBank/DDBJ whole genome shotgun (WGS) entry which is preliminary data.</text>
</comment>